<comment type="catalytic activity">
    <reaction evidence="11">
        <text>N(6)-[(R)-lipoyl]-L-lysyl-[protein] + 2-oxoglutarate + H(+) = N(6)-[(R)-S(8)-succinyldihydrolipoyl]-L-lysyl-[protein] + CO2</text>
        <dbReference type="Rhea" id="RHEA:12188"/>
        <dbReference type="Rhea" id="RHEA-COMP:10474"/>
        <dbReference type="Rhea" id="RHEA-COMP:20092"/>
        <dbReference type="ChEBI" id="CHEBI:15378"/>
        <dbReference type="ChEBI" id="CHEBI:16526"/>
        <dbReference type="ChEBI" id="CHEBI:16810"/>
        <dbReference type="ChEBI" id="CHEBI:83099"/>
        <dbReference type="ChEBI" id="CHEBI:83120"/>
        <dbReference type="EC" id="1.2.4.2"/>
    </reaction>
</comment>
<dbReference type="OrthoDB" id="9759785at2"/>
<comment type="cofactor">
    <cofactor evidence="1">
        <name>thiamine diphosphate</name>
        <dbReference type="ChEBI" id="CHEBI:58937"/>
    </cofactor>
</comment>
<dbReference type="FunFam" id="3.40.50.12470:FF:000009">
    <property type="entry name" value="2-oxoglutarate dehydrogenase E1 component"/>
    <property type="match status" value="1"/>
</dbReference>
<comment type="function">
    <text evidence="2">E1 component of the 2-oxoglutarate dehydrogenase (OGDH) complex which catalyzes the decarboxylation of 2-oxoglutarate, the first step in the conversion of 2-oxoglutarate to succinyl-CoA and CO(2).</text>
</comment>
<dbReference type="InterPro" id="IPR032106">
    <property type="entry name" value="2-oxogl_dehyd_N"/>
</dbReference>
<organism evidence="14 15">
    <name type="scientific">Roseimicrobium gellanilyticum</name>
    <dbReference type="NCBI Taxonomy" id="748857"/>
    <lineage>
        <taxon>Bacteria</taxon>
        <taxon>Pseudomonadati</taxon>
        <taxon>Verrucomicrobiota</taxon>
        <taxon>Verrucomicrobiia</taxon>
        <taxon>Verrucomicrobiales</taxon>
        <taxon>Verrucomicrobiaceae</taxon>
        <taxon>Roseimicrobium</taxon>
    </lineage>
</organism>
<evidence type="ECO:0000256" key="12">
    <source>
        <dbReference type="SAM" id="MobiDB-lite"/>
    </source>
</evidence>
<dbReference type="GO" id="GO:0006099">
    <property type="term" value="P:tricarboxylic acid cycle"/>
    <property type="evidence" value="ECO:0007669"/>
    <property type="project" value="TreeGrafter"/>
</dbReference>
<evidence type="ECO:0000256" key="2">
    <source>
        <dbReference type="ARBA" id="ARBA00003906"/>
    </source>
</evidence>
<dbReference type="GO" id="GO:0030976">
    <property type="term" value="F:thiamine pyrophosphate binding"/>
    <property type="evidence" value="ECO:0007669"/>
    <property type="project" value="InterPro"/>
</dbReference>
<accession>A0A366HTR2</accession>
<sequence>MNATLPYRANADLLDEKYLAWKEDPRSVEPAWSSFFEGFELGMAQIRPSGAPAAKGVEQAAAGQPLSEKTLAFRTKVTNAILDFRRIGHTAAWLDPLSKTAPEQPLLSPAGLGFTDEELNEEVMTNFHGQGRPMKASVMLEELRRIYCDKIGFEFMHIHNREVRAWLRERIEGRLDAPAPSPEQQAEILRWALEPETFERFLHKRYVGQKRFSLEGGESLMVALQNIFEKLPTVGAQEIVMGMAHRGRLSVLANFLKKPLKVLFYEFSENYVPNMVAGDGDVKYHLGFETHRRAKSGDEVMIHLAANPSHLEAVDPVVEGKARARQRHLGDTVNRKKVLPILIHGDAAFAGQGIVAEVLNLSQLPGYRTGGTIHIITNNQIGFTTLPADARSSFYCTDVAKTIEAPVIHVNGDSPLDVAFAAQLALDFRQKFSRDVVIDIVCYRRHGHNETDEPSFTSPNMARLIASQPSTATLFRDKLVKDGVMTAEQADALQKELEGNLEQGFSDLAEEEKTKGSNPFEGSTAQPQPRYTHDPVNTGVPAEKLRNLGLKLVEPPPDFKLHPTIEKRFLAARKKALETGTGFDWAHAEALAFGSLLSEGTGVRLSGQDCRRGTFSQRHCVLYDNSTRERYIPLQNLAPEQGRFCVYNSLLSEAAVLGFDYGYSLLAPNVLICWEAQFGDFVNGAQVIIDQFISSAESKWQQPSGIVLLLPHGFEGQGPEHSSARLERFLQLCAGCNMQVANVTTPAQYFHLLRRQMNRPFRKPLVIMTPKSLLRHPQAVSKLEDMADGTAFREVLDDDALTTDPNRVTRLIFCSGKVYYDLINFRKENDIKNAAVIRIEQLYPLNVDMIEKVAARYPRAQKKWVWCQEEPENMGAWTFMHHRLEEMTNHVLRYAGRERASSPAAGSKAIHTHEQERLVEDAFSV</sequence>
<evidence type="ECO:0000256" key="3">
    <source>
        <dbReference type="ARBA" id="ARBA00006936"/>
    </source>
</evidence>
<evidence type="ECO:0000256" key="5">
    <source>
        <dbReference type="ARBA" id="ARBA00012280"/>
    </source>
</evidence>
<name>A0A366HTR2_9BACT</name>
<protein>
    <recommendedName>
        <fullName evidence="6">2-oxoglutarate dehydrogenase E1 component</fullName>
        <ecNumber evidence="5">1.2.4.2</ecNumber>
    </recommendedName>
    <alternativeName>
        <fullName evidence="10">Alpha-ketoglutarate dehydrogenase</fullName>
    </alternativeName>
</protein>
<dbReference type="GO" id="GO:0005829">
    <property type="term" value="C:cytosol"/>
    <property type="evidence" value="ECO:0007669"/>
    <property type="project" value="TreeGrafter"/>
</dbReference>
<dbReference type="InterPro" id="IPR031717">
    <property type="entry name" value="ODO-1/KGD_C"/>
</dbReference>
<feature type="region of interest" description="Disordered" evidence="12">
    <location>
        <begin position="510"/>
        <end position="538"/>
    </location>
</feature>
<dbReference type="Gene3D" id="3.40.50.12470">
    <property type="match status" value="1"/>
</dbReference>
<dbReference type="InterPro" id="IPR042179">
    <property type="entry name" value="KGD_C_sf"/>
</dbReference>
<dbReference type="InterPro" id="IPR029061">
    <property type="entry name" value="THDP-binding"/>
</dbReference>
<dbReference type="GO" id="GO:0006096">
    <property type="term" value="P:glycolytic process"/>
    <property type="evidence" value="ECO:0007669"/>
    <property type="project" value="UniProtKB-KW"/>
</dbReference>
<dbReference type="InterPro" id="IPR011603">
    <property type="entry name" value="2oxoglutarate_DH_E1"/>
</dbReference>
<dbReference type="PANTHER" id="PTHR23152:SF4">
    <property type="entry name" value="2-OXOADIPATE DEHYDROGENASE COMPLEX COMPONENT E1"/>
    <property type="match status" value="1"/>
</dbReference>
<evidence type="ECO:0000259" key="13">
    <source>
        <dbReference type="SMART" id="SM00861"/>
    </source>
</evidence>
<keyword evidence="8" id="KW-0786">Thiamine pyrophosphate</keyword>
<dbReference type="NCBIfam" id="NF006914">
    <property type="entry name" value="PRK09404.1"/>
    <property type="match status" value="1"/>
</dbReference>
<dbReference type="GO" id="GO:0045252">
    <property type="term" value="C:oxoglutarate dehydrogenase complex"/>
    <property type="evidence" value="ECO:0007669"/>
    <property type="project" value="TreeGrafter"/>
</dbReference>
<evidence type="ECO:0000256" key="1">
    <source>
        <dbReference type="ARBA" id="ARBA00001964"/>
    </source>
</evidence>
<dbReference type="Pfam" id="PF00676">
    <property type="entry name" value="E1_dh"/>
    <property type="match status" value="1"/>
</dbReference>
<feature type="compositionally biased region" description="Polar residues" evidence="12">
    <location>
        <begin position="516"/>
        <end position="529"/>
    </location>
</feature>
<evidence type="ECO:0000256" key="9">
    <source>
        <dbReference type="ARBA" id="ARBA00023152"/>
    </source>
</evidence>
<evidence type="ECO:0000256" key="6">
    <source>
        <dbReference type="ARBA" id="ARBA00013321"/>
    </source>
</evidence>
<dbReference type="Pfam" id="PF16870">
    <property type="entry name" value="OxoGdeHyase_C"/>
    <property type="match status" value="1"/>
</dbReference>
<dbReference type="Gene3D" id="3.40.50.11610">
    <property type="entry name" value="Multifunctional 2-oxoglutarate metabolism enzyme, C-terminal domain"/>
    <property type="match status" value="1"/>
</dbReference>
<dbReference type="PANTHER" id="PTHR23152">
    <property type="entry name" value="2-OXOGLUTARATE DEHYDROGENASE"/>
    <property type="match status" value="1"/>
</dbReference>
<dbReference type="Proteomes" id="UP000253426">
    <property type="component" value="Unassembled WGS sequence"/>
</dbReference>
<dbReference type="EMBL" id="QNRR01000001">
    <property type="protein sequence ID" value="RBP47671.1"/>
    <property type="molecule type" value="Genomic_DNA"/>
</dbReference>
<gene>
    <name evidence="14" type="ORF">DES53_101469</name>
</gene>
<evidence type="ECO:0000256" key="11">
    <source>
        <dbReference type="ARBA" id="ARBA00051911"/>
    </source>
</evidence>
<dbReference type="CDD" id="cd02016">
    <property type="entry name" value="TPP_E1_OGDC_like"/>
    <property type="match status" value="1"/>
</dbReference>
<evidence type="ECO:0000256" key="7">
    <source>
        <dbReference type="ARBA" id="ARBA00023002"/>
    </source>
</evidence>
<comment type="caution">
    <text evidence="14">The sequence shown here is derived from an EMBL/GenBank/DDBJ whole genome shotgun (WGS) entry which is preliminary data.</text>
</comment>
<keyword evidence="15" id="KW-1185">Reference proteome</keyword>
<dbReference type="RefSeq" id="WP_113956587.1">
    <property type="nucleotide sequence ID" value="NZ_QNRR01000001.1"/>
</dbReference>
<dbReference type="Gene3D" id="3.40.50.970">
    <property type="match status" value="1"/>
</dbReference>
<evidence type="ECO:0000256" key="8">
    <source>
        <dbReference type="ARBA" id="ARBA00023052"/>
    </source>
</evidence>
<dbReference type="Pfam" id="PF02779">
    <property type="entry name" value="Transket_pyr"/>
    <property type="match status" value="1"/>
</dbReference>
<comment type="similarity">
    <text evidence="3">Belongs to the alpha-ketoglutarate dehydrogenase family.</text>
</comment>
<reference evidence="14 15" key="1">
    <citation type="submission" date="2018-06" db="EMBL/GenBank/DDBJ databases">
        <title>Genomic Encyclopedia of Type Strains, Phase IV (KMG-IV): sequencing the most valuable type-strain genomes for metagenomic binning, comparative biology and taxonomic classification.</title>
        <authorList>
            <person name="Goeker M."/>
        </authorList>
    </citation>
    <scope>NUCLEOTIDE SEQUENCE [LARGE SCALE GENOMIC DNA]</scope>
    <source>
        <strain evidence="14 15">DSM 25532</strain>
    </source>
</reference>
<feature type="domain" description="Transketolase-like pyrimidine-binding" evidence="13">
    <location>
        <begin position="583"/>
        <end position="776"/>
    </location>
</feature>
<dbReference type="EC" id="1.2.4.2" evidence="5"/>
<keyword evidence="7" id="KW-0560">Oxidoreductase</keyword>
<evidence type="ECO:0000313" key="14">
    <source>
        <dbReference type="EMBL" id="RBP47671.1"/>
    </source>
</evidence>
<comment type="subunit">
    <text evidence="4">Homodimer. Part of the 2-oxoglutarate dehydrogenase (OGDH) complex composed of E1 (2-oxoglutarate dehydrogenase), E2 (dihydrolipoamide succinyltransferase) and E3 (dihydrolipoamide dehydrogenase); the complex contains multiple copies of the three enzymatic components (E1, E2 and E3).</text>
</comment>
<evidence type="ECO:0000313" key="15">
    <source>
        <dbReference type="Proteomes" id="UP000253426"/>
    </source>
</evidence>
<dbReference type="NCBIfam" id="NF008907">
    <property type="entry name" value="PRK12270.1"/>
    <property type="match status" value="1"/>
</dbReference>
<dbReference type="PIRSF" id="PIRSF000157">
    <property type="entry name" value="Oxoglu_dh_E1"/>
    <property type="match status" value="1"/>
</dbReference>
<dbReference type="AlphaFoldDB" id="A0A366HTR2"/>
<dbReference type="SMART" id="SM00861">
    <property type="entry name" value="Transket_pyr"/>
    <property type="match status" value="1"/>
</dbReference>
<dbReference type="NCBIfam" id="TIGR00239">
    <property type="entry name" value="2oxo_dh_E1"/>
    <property type="match status" value="1"/>
</dbReference>
<dbReference type="InterPro" id="IPR005475">
    <property type="entry name" value="Transketolase-like_Pyr-bd"/>
</dbReference>
<proteinExistence type="inferred from homology"/>
<dbReference type="SUPFAM" id="SSF52518">
    <property type="entry name" value="Thiamin diphosphate-binding fold (THDP-binding)"/>
    <property type="match status" value="2"/>
</dbReference>
<dbReference type="InterPro" id="IPR001017">
    <property type="entry name" value="DH_E1"/>
</dbReference>
<dbReference type="Gene3D" id="1.10.287.1150">
    <property type="entry name" value="TPP helical domain"/>
    <property type="match status" value="1"/>
</dbReference>
<keyword evidence="9" id="KW-0324">Glycolysis</keyword>
<dbReference type="Pfam" id="PF16078">
    <property type="entry name" value="2-oxogl_dehyd_N"/>
    <property type="match status" value="1"/>
</dbReference>
<dbReference type="GO" id="GO:0004591">
    <property type="term" value="F:oxoglutarate dehydrogenase (succinyl-transferring) activity"/>
    <property type="evidence" value="ECO:0007669"/>
    <property type="project" value="UniProtKB-EC"/>
</dbReference>
<evidence type="ECO:0000256" key="4">
    <source>
        <dbReference type="ARBA" id="ARBA00011301"/>
    </source>
</evidence>
<evidence type="ECO:0000256" key="10">
    <source>
        <dbReference type="ARBA" id="ARBA00030680"/>
    </source>
</evidence>